<feature type="transmembrane region" description="Helical" evidence="1">
    <location>
        <begin position="200"/>
        <end position="219"/>
    </location>
</feature>
<feature type="transmembrane region" description="Helical" evidence="1">
    <location>
        <begin position="468"/>
        <end position="485"/>
    </location>
</feature>
<feature type="transmembrane region" description="Helical" evidence="1">
    <location>
        <begin position="89"/>
        <end position="110"/>
    </location>
</feature>
<evidence type="ECO:0000313" key="2">
    <source>
        <dbReference type="EMBL" id="HIR92643.1"/>
    </source>
</evidence>
<dbReference type="EMBL" id="DVHU01000039">
    <property type="protein sequence ID" value="HIR92643.1"/>
    <property type="molecule type" value="Genomic_DNA"/>
</dbReference>
<gene>
    <name evidence="2" type="ORF">IAB98_04390</name>
</gene>
<dbReference type="Proteomes" id="UP000886841">
    <property type="component" value="Unassembled WGS sequence"/>
</dbReference>
<feature type="transmembrane region" description="Helical" evidence="1">
    <location>
        <begin position="491"/>
        <end position="514"/>
    </location>
</feature>
<feature type="transmembrane region" description="Helical" evidence="1">
    <location>
        <begin position="316"/>
        <end position="335"/>
    </location>
</feature>
<feature type="transmembrane region" description="Helical" evidence="1">
    <location>
        <begin position="131"/>
        <end position="153"/>
    </location>
</feature>
<accession>A0A9D1EIH2</accession>
<sequence>MNRNSTFRISFSLKNTYRVNSILYGLRQIPLVKRAIPVSLYGIRGIKTFAQILAILWEIISTFLGKALYILLMISGAASLYGDLRQEAVFMHILVCLSVYGAFYNTEMFNPTRDKYYAIMLMRMDAKAYTLVDYGYGILRTAVGFLPVVLFFGLGAGGSLWKCLLLPFSIVGMKLSASAYYLTRYEKSQEAFNAGKPTRFFWISTFVALSAAYGLPARGILLPDMAVNVLLFLPLPAALWAAGKIYSFASYRELCQNLLFQLLNQMDNVKNISRNQSLEAISGDQRISSQKEGFEYLNELFIKRHHRILWKASKRTSVFCLAAVLAGLVACGLAPEVAAALNRIMLTYLPYFAFIMYAINRGTGFTQALFMNCDHSLLTYSFFKEPSFVLKLFKIRLREIIKINLVPAVILGLGLAAILYSSGGTDSPLNYLVLVVSVICMSIFFSVHYLTIYYLLQPYTAGTEIKSGTYQLVMFVTYMACFLLMKVHLPTLVFGLCAIGFCLLYCLAACILVYRLAPKTFRLRS</sequence>
<keyword evidence="1" id="KW-0812">Transmembrane</keyword>
<feature type="transmembrane region" description="Helical" evidence="1">
    <location>
        <begin position="225"/>
        <end position="242"/>
    </location>
</feature>
<feature type="transmembrane region" description="Helical" evidence="1">
    <location>
        <begin position="52"/>
        <end position="77"/>
    </location>
</feature>
<reference evidence="2" key="1">
    <citation type="submission" date="2020-10" db="EMBL/GenBank/DDBJ databases">
        <authorList>
            <person name="Gilroy R."/>
        </authorList>
    </citation>
    <scope>NUCLEOTIDE SEQUENCE</scope>
    <source>
        <strain evidence="2">ChiSxjej1B13-7041</strain>
    </source>
</reference>
<reference evidence="2" key="2">
    <citation type="journal article" date="2021" name="PeerJ">
        <title>Extensive microbial diversity within the chicken gut microbiome revealed by metagenomics and culture.</title>
        <authorList>
            <person name="Gilroy R."/>
            <person name="Ravi A."/>
            <person name="Getino M."/>
            <person name="Pursley I."/>
            <person name="Horton D.L."/>
            <person name="Alikhan N.F."/>
            <person name="Baker D."/>
            <person name="Gharbi K."/>
            <person name="Hall N."/>
            <person name="Watson M."/>
            <person name="Adriaenssens E.M."/>
            <person name="Foster-Nyarko E."/>
            <person name="Jarju S."/>
            <person name="Secka A."/>
            <person name="Antonio M."/>
            <person name="Oren A."/>
            <person name="Chaudhuri R.R."/>
            <person name="La Ragione R."/>
            <person name="Hildebrand F."/>
            <person name="Pallen M.J."/>
        </authorList>
    </citation>
    <scope>NUCLEOTIDE SEQUENCE</scope>
    <source>
        <strain evidence="2">ChiSxjej1B13-7041</strain>
    </source>
</reference>
<feature type="transmembrane region" description="Helical" evidence="1">
    <location>
        <begin position="400"/>
        <end position="420"/>
    </location>
</feature>
<protein>
    <submittedName>
        <fullName evidence="2">Uncharacterized protein</fullName>
    </submittedName>
</protein>
<name>A0A9D1EIH2_9FIRM</name>
<evidence type="ECO:0000256" key="1">
    <source>
        <dbReference type="SAM" id="Phobius"/>
    </source>
</evidence>
<keyword evidence="1" id="KW-0472">Membrane</keyword>
<proteinExistence type="predicted"/>
<evidence type="ECO:0000313" key="3">
    <source>
        <dbReference type="Proteomes" id="UP000886841"/>
    </source>
</evidence>
<organism evidence="2 3">
    <name type="scientific">Candidatus Egerieimonas intestinavium</name>
    <dbReference type="NCBI Taxonomy" id="2840777"/>
    <lineage>
        <taxon>Bacteria</taxon>
        <taxon>Bacillati</taxon>
        <taxon>Bacillota</taxon>
        <taxon>Clostridia</taxon>
        <taxon>Lachnospirales</taxon>
        <taxon>Lachnospiraceae</taxon>
        <taxon>Lachnospiraceae incertae sedis</taxon>
        <taxon>Candidatus Egerieimonas</taxon>
    </lineage>
</organism>
<dbReference type="AlphaFoldDB" id="A0A9D1EIH2"/>
<feature type="transmembrane region" description="Helical" evidence="1">
    <location>
        <begin position="432"/>
        <end position="456"/>
    </location>
</feature>
<keyword evidence="1" id="KW-1133">Transmembrane helix</keyword>
<comment type="caution">
    <text evidence="2">The sequence shown here is derived from an EMBL/GenBank/DDBJ whole genome shotgun (WGS) entry which is preliminary data.</text>
</comment>
<feature type="transmembrane region" description="Helical" evidence="1">
    <location>
        <begin position="159"/>
        <end position="180"/>
    </location>
</feature>
<feature type="transmembrane region" description="Helical" evidence="1">
    <location>
        <begin position="341"/>
        <end position="359"/>
    </location>
</feature>